<dbReference type="Gene3D" id="3.90.1750.20">
    <property type="entry name" value="Putative Large Serine Recombinase, Chain B, Domain 2"/>
    <property type="match status" value="1"/>
</dbReference>
<dbReference type="InterPro" id="IPR038109">
    <property type="entry name" value="DNA_bind_recomb_sf"/>
</dbReference>
<dbReference type="PROSITE" id="PS51736">
    <property type="entry name" value="RECOMBINASES_3"/>
    <property type="match status" value="1"/>
</dbReference>
<comment type="caution">
    <text evidence="2">The sequence shown here is derived from an EMBL/GenBank/DDBJ whole genome shotgun (WGS) entry which is preliminary data.</text>
</comment>
<dbReference type="Gene3D" id="3.40.50.1390">
    <property type="entry name" value="Resolvase, N-terminal catalytic domain"/>
    <property type="match status" value="1"/>
</dbReference>
<dbReference type="Pfam" id="PF13408">
    <property type="entry name" value="Zn_ribbon_recom"/>
    <property type="match status" value="1"/>
</dbReference>
<keyword evidence="3" id="KW-1185">Reference proteome</keyword>
<dbReference type="Pfam" id="PF00239">
    <property type="entry name" value="Resolvase"/>
    <property type="match status" value="1"/>
</dbReference>
<dbReference type="Pfam" id="PF07508">
    <property type="entry name" value="Recombinase"/>
    <property type="match status" value="1"/>
</dbReference>
<dbReference type="InterPro" id="IPR011109">
    <property type="entry name" value="DNA_bind_recombinase_dom"/>
</dbReference>
<evidence type="ECO:0000313" key="2">
    <source>
        <dbReference type="EMBL" id="CCF83934.1"/>
    </source>
</evidence>
<dbReference type="InterPro" id="IPR036162">
    <property type="entry name" value="Resolvase-like_N_sf"/>
</dbReference>
<gene>
    <name evidence="2" type="ORF">NITHO_2880001</name>
</gene>
<dbReference type="InterPro" id="IPR025827">
    <property type="entry name" value="Zn_ribbon_recom_dom"/>
</dbReference>
<name>I4EGX2_9BACT</name>
<reference evidence="2 3" key="1">
    <citation type="journal article" date="2012" name="ISME J.">
        <title>Nitrification expanded: discovery, physiology and genomics of a nitrite-oxidizing bacterium from the phylum Chloroflexi.</title>
        <authorList>
            <person name="Sorokin D.Y."/>
            <person name="Lucker S."/>
            <person name="Vejmelkova D."/>
            <person name="Kostrikina N.A."/>
            <person name="Kleerebezem R."/>
            <person name="Rijpstra W.I."/>
            <person name="Damste J.S."/>
            <person name="Le Paslier D."/>
            <person name="Muyzer G."/>
            <person name="Wagner M."/>
            <person name="van Loosdrecht M.C."/>
            <person name="Daims H."/>
        </authorList>
    </citation>
    <scope>NUCLEOTIDE SEQUENCE [LARGE SCALE GENOMIC DNA]</scope>
    <source>
        <strain evidence="3">none</strain>
    </source>
</reference>
<dbReference type="InterPro" id="IPR006119">
    <property type="entry name" value="Resolv_N"/>
</dbReference>
<dbReference type="SMART" id="SM00857">
    <property type="entry name" value="Resolvase"/>
    <property type="match status" value="1"/>
</dbReference>
<dbReference type="CDD" id="cd00338">
    <property type="entry name" value="Ser_Recombinase"/>
    <property type="match status" value="1"/>
</dbReference>
<proteinExistence type="predicted"/>
<dbReference type="AlphaFoldDB" id="I4EGX2"/>
<accession>I4EGX2</accession>
<protein>
    <recommendedName>
        <fullName evidence="1">Resolvase/invertase-type recombinase catalytic domain-containing protein</fullName>
    </recommendedName>
</protein>
<dbReference type="GO" id="GO:0000150">
    <property type="term" value="F:DNA strand exchange activity"/>
    <property type="evidence" value="ECO:0007669"/>
    <property type="project" value="InterPro"/>
</dbReference>
<dbReference type="RefSeq" id="WP_008477677.1">
    <property type="nucleotide sequence ID" value="NZ_CAGS01000210.1"/>
</dbReference>
<organism evidence="2 3">
    <name type="scientific">Nitrolancea hollandica Lb</name>
    <dbReference type="NCBI Taxonomy" id="1129897"/>
    <lineage>
        <taxon>Bacteria</taxon>
        <taxon>Pseudomonadati</taxon>
        <taxon>Thermomicrobiota</taxon>
        <taxon>Thermomicrobia</taxon>
        <taxon>Sphaerobacterales</taxon>
        <taxon>Sphaerobacterineae</taxon>
        <taxon>Sphaerobacteraceae</taxon>
        <taxon>Nitrolancea</taxon>
    </lineage>
</organism>
<dbReference type="OrthoDB" id="244546at2"/>
<dbReference type="EMBL" id="CAGS01000210">
    <property type="protein sequence ID" value="CCF83934.1"/>
    <property type="molecule type" value="Genomic_DNA"/>
</dbReference>
<dbReference type="InterPro" id="IPR050639">
    <property type="entry name" value="SSR_resolvase"/>
</dbReference>
<feature type="domain" description="Resolvase/invertase-type recombinase catalytic" evidence="1">
    <location>
        <begin position="14"/>
        <end position="165"/>
    </location>
</feature>
<dbReference type="GO" id="GO:0003677">
    <property type="term" value="F:DNA binding"/>
    <property type="evidence" value="ECO:0007669"/>
    <property type="project" value="InterPro"/>
</dbReference>
<sequence>MNQTAIQPSQLSRLAVIYVRQSTPLQVEQHTESQRRQYQLTERAQLLGWPSQRCLVIDDDLGLSGAQSGNRPDYQRLVSLVALREVGIIFGLEVSRLARNCLDWYHLLELAAAFTVLIGDEDGLYDPADFNDRLLLGLKGTFSEIERYQINARLQRGRLNKARWGAYAVRLPVGFEYDALTGELVRTPDQAVWHALEQVFHHFAQLGSVRVVLRSLLCAGLDLPHRVVCRGLGSRVAWQPPSYDAIYGYLTNPVYAGVYCYGRRTIQRDPVTQTQQVVRRLRADWEVFLPDHHAGYLTLEQYEANMARLHNNRALLTTGQGAPREGSALLRGLVVCQRCERRMRVRYHQASPYYCYDSAHLRFGAPICGWGSAKRVDALVEELVLDVVDAGAVDLALAVDQSWREEQARLDQHRHEKFQRLEYEAGLAQQRYELVDPAYRLVAQTLETAWNERLAALEAMRTEEERWRRPLPPASTPEQMRDTLAQLRNQWYGGRLASQDKKEILRCVLEQARLATDGKVIRAEVVWQGGARSHLEVPKYLGVASAAYHQILTLAQAHPDAEIAAQLNADGLRTMKGKAWTARRVMDFRLSNAIPSGLTASPTMRRSDDAYLTSGEVAERLGVHQTRVQHWFHLGLLKGRQAGRQRQLWIAWDAEIAQRLDGTAPIDGRMVSVRRLCAAQGKHPDEILAWAVAEDHTIYRVLRGTGFRFYILPYQAEPCAG</sequence>
<dbReference type="Proteomes" id="UP000004221">
    <property type="component" value="Unassembled WGS sequence"/>
</dbReference>
<dbReference type="SUPFAM" id="SSF53041">
    <property type="entry name" value="Resolvase-like"/>
    <property type="match status" value="1"/>
</dbReference>
<dbReference type="PANTHER" id="PTHR30461">
    <property type="entry name" value="DNA-INVERTASE FROM LAMBDOID PROPHAGE"/>
    <property type="match status" value="1"/>
</dbReference>
<evidence type="ECO:0000259" key="1">
    <source>
        <dbReference type="PROSITE" id="PS51736"/>
    </source>
</evidence>
<evidence type="ECO:0000313" key="3">
    <source>
        <dbReference type="Proteomes" id="UP000004221"/>
    </source>
</evidence>
<dbReference type="PANTHER" id="PTHR30461:SF23">
    <property type="entry name" value="DNA RECOMBINASE-RELATED"/>
    <property type="match status" value="1"/>
</dbReference>